<dbReference type="InterPro" id="IPR011990">
    <property type="entry name" value="TPR-like_helical_dom_sf"/>
</dbReference>
<dbReference type="SUPFAM" id="SSF48452">
    <property type="entry name" value="TPR-like"/>
    <property type="match status" value="1"/>
</dbReference>
<protein>
    <submittedName>
        <fullName evidence="2">CHAT domain-containing protein</fullName>
    </submittedName>
</protein>
<comment type="caution">
    <text evidence="2">The sequence shown here is derived from an EMBL/GenBank/DDBJ whole genome shotgun (WGS) entry which is preliminary data.</text>
</comment>
<feature type="domain" description="CHAT" evidence="1">
    <location>
        <begin position="730"/>
        <end position="991"/>
    </location>
</feature>
<name>A0A5N0TER3_9GAMM</name>
<dbReference type="Pfam" id="PF12770">
    <property type="entry name" value="CHAT"/>
    <property type="match status" value="1"/>
</dbReference>
<dbReference type="EMBL" id="VYXP01000003">
    <property type="protein sequence ID" value="KAA9132587.1"/>
    <property type="molecule type" value="Genomic_DNA"/>
</dbReference>
<sequence length="994" mass="106534">MNTRRVISQVVAGLVAWSLLVAALHADTPLSREYFIRQGSDEALWVRVDGVDAEFGVEILDINDIPVTTAGVPGQRLAPLFLYVDETSRERQLDIRVTAGRHTDRTRFDLGLNRIGVRDQRSAALDRALRSMAFGLQAPAVETAASWSIKAGSLSTAARTFVEFGMDELRLWSIYYQAHIAAHGMGDPATALDLLADIDADQATGRFPAVALAAARLKLALASPDRDPQLALETADNVLAQPAIGTQPLVHAEALFTRAEALSKLGRDDEALEELQAGLAQADDIGADDLSTSIRERLVDVHAVQGDVVASGEVLREIESRLDADAQGDELALNLLAQGRLLNDAWRYPQALDVLGQALALERNTATRAQLQLASARAAMGLGRFDDALAWAEAAAAMPDGTGWRRRTALLDVSAALGIMADVYRQRGDVQRMRTLRAAQGERLEGAAERAAHDYALALDALSAPGSRASAEAPLRRLQAATDSPWAPLAALQLCIAFDACTADSAREARDRARVTAIPGVAAEADFLYARHLQRQAQWADALSQYERLLDDIGWHRQALPGVLGGWYAQRRDALVTGYTGLLMSRATPAQAQLGLARVRSLAASLEPSSWTTAQESALAELRESLRLAAAGDSAAADQARNALASLRPPPSADAEAGATALAAWRNALGSDGAVLDFHIAADGAWVLLTDGRGTERFSLATGGSLREELYDLADRLPTLDTEAFDQAMARLGRQLLGPISRSLPRRLHWVAAGPLARLPAAAIRVNGDYLVQRHVLSTPTGFPETPPRVATDPGDRLFLAGAPEDFQSGYLAALAPAPELDAVASLFVGPGLTLVRGSALLADEFESPDFRQAGRVHLVMPVHIDMARPDNAWLELSEPAGGLGRERPGPADMATWTTTAALVYMGQAEMVGRPGQEDLVPPIVAEWFRAGAGSVQATLWRGDRERSAAFARAMYSSADADLAPATALATAMRESIDAGQAPREWARYRLYTR</sequence>
<dbReference type="RefSeq" id="WP_150863296.1">
    <property type="nucleotide sequence ID" value="NZ_VYXP01000003.1"/>
</dbReference>
<dbReference type="Gene3D" id="1.25.40.10">
    <property type="entry name" value="Tetratricopeptide repeat domain"/>
    <property type="match status" value="1"/>
</dbReference>
<reference evidence="2 3" key="1">
    <citation type="submission" date="2019-09" db="EMBL/GenBank/DDBJ databases">
        <title>Wenzhouxiangella sp. Genome sequencing and assembly.</title>
        <authorList>
            <person name="Zhang R."/>
        </authorList>
    </citation>
    <scope>NUCLEOTIDE SEQUENCE [LARGE SCALE GENOMIC DNA]</scope>
    <source>
        <strain evidence="2 3">W260</strain>
    </source>
</reference>
<proteinExistence type="predicted"/>
<evidence type="ECO:0000259" key="1">
    <source>
        <dbReference type="Pfam" id="PF12770"/>
    </source>
</evidence>
<dbReference type="InterPro" id="IPR024983">
    <property type="entry name" value="CHAT_dom"/>
</dbReference>
<gene>
    <name evidence="2" type="ORF">F3N42_05040</name>
</gene>
<dbReference type="Proteomes" id="UP000325372">
    <property type="component" value="Unassembled WGS sequence"/>
</dbReference>
<dbReference type="AlphaFoldDB" id="A0A5N0TER3"/>
<accession>A0A5N0TER3</accession>
<organism evidence="2 3">
    <name type="scientific">Marinihelvus fidelis</name>
    <dbReference type="NCBI Taxonomy" id="2613842"/>
    <lineage>
        <taxon>Bacteria</taxon>
        <taxon>Pseudomonadati</taxon>
        <taxon>Pseudomonadota</taxon>
        <taxon>Gammaproteobacteria</taxon>
        <taxon>Chromatiales</taxon>
        <taxon>Wenzhouxiangellaceae</taxon>
        <taxon>Marinihelvus</taxon>
    </lineage>
</organism>
<evidence type="ECO:0000313" key="3">
    <source>
        <dbReference type="Proteomes" id="UP000325372"/>
    </source>
</evidence>
<keyword evidence="3" id="KW-1185">Reference proteome</keyword>
<evidence type="ECO:0000313" key="2">
    <source>
        <dbReference type="EMBL" id="KAA9132587.1"/>
    </source>
</evidence>